<dbReference type="EMBL" id="SMKL01000002">
    <property type="protein sequence ID" value="TDC56636.1"/>
    <property type="molecule type" value="Genomic_DNA"/>
</dbReference>
<comment type="caution">
    <text evidence="3">The sequence shown here is derived from an EMBL/GenBank/DDBJ whole genome shotgun (WGS) entry which is preliminary data.</text>
</comment>
<proteinExistence type="predicted"/>
<evidence type="ECO:0000313" key="3">
    <source>
        <dbReference type="EMBL" id="TDC56636.1"/>
    </source>
</evidence>
<dbReference type="AlphaFoldDB" id="A0A4R4S2W3"/>
<dbReference type="OrthoDB" id="5405911at2"/>
<organism evidence="3 4">
    <name type="scientific">Jiangella ureilytica</name>
    <dbReference type="NCBI Taxonomy" id="2530374"/>
    <lineage>
        <taxon>Bacteria</taxon>
        <taxon>Bacillati</taxon>
        <taxon>Actinomycetota</taxon>
        <taxon>Actinomycetes</taxon>
        <taxon>Jiangellales</taxon>
        <taxon>Jiangellaceae</taxon>
        <taxon>Jiangella</taxon>
    </lineage>
</organism>
<keyword evidence="3" id="KW-0808">Transferase</keyword>
<name>A0A4R4S2W3_9ACTN</name>
<reference evidence="3 4" key="1">
    <citation type="submission" date="2019-02" db="EMBL/GenBank/DDBJ databases">
        <title>Draft genome sequences of novel Actinobacteria.</title>
        <authorList>
            <person name="Sahin N."/>
            <person name="Ay H."/>
            <person name="Saygin H."/>
        </authorList>
    </citation>
    <scope>NUCLEOTIDE SEQUENCE [LARGE SCALE GENOMIC DNA]</scope>
    <source>
        <strain evidence="3 4">KC603</strain>
    </source>
</reference>
<gene>
    <name evidence="3" type="ORF">E1212_01295</name>
</gene>
<dbReference type="Proteomes" id="UP000295621">
    <property type="component" value="Unassembled WGS sequence"/>
</dbReference>
<feature type="compositionally biased region" description="Basic and acidic residues" evidence="1">
    <location>
        <begin position="11"/>
        <end position="22"/>
    </location>
</feature>
<accession>A0A4R4S2W3</accession>
<dbReference type="PANTHER" id="PTHR31435:SF10">
    <property type="entry name" value="BSR4717 PROTEIN"/>
    <property type="match status" value="1"/>
</dbReference>
<keyword evidence="4" id="KW-1185">Reference proteome</keyword>
<evidence type="ECO:0000313" key="4">
    <source>
        <dbReference type="Proteomes" id="UP000295621"/>
    </source>
</evidence>
<feature type="region of interest" description="Disordered" evidence="1">
    <location>
        <begin position="1"/>
        <end position="38"/>
    </location>
</feature>
<protein>
    <submittedName>
        <fullName evidence="3">N-acetyltransferase</fullName>
    </submittedName>
</protein>
<dbReference type="GO" id="GO:0016740">
    <property type="term" value="F:transferase activity"/>
    <property type="evidence" value="ECO:0007669"/>
    <property type="project" value="UniProtKB-KW"/>
</dbReference>
<dbReference type="PANTHER" id="PTHR31435">
    <property type="entry name" value="PROTEIN NATD1"/>
    <property type="match status" value="1"/>
</dbReference>
<dbReference type="SUPFAM" id="SSF55729">
    <property type="entry name" value="Acyl-CoA N-acyltransferases (Nat)"/>
    <property type="match status" value="1"/>
</dbReference>
<sequence>MGPAGALRLQIGDHFDREDPGRRGTRTGRNDQASSVASIQHPWRRLRVSIEITRTARSYAAYLDGTRVGELTYIRRAHEIVALHTEVGEAAEGKGIGGALARALLDDAREGGLKVVPQCPFVAGYLDRHSEYDDLRAG</sequence>
<dbReference type="InterPro" id="IPR045057">
    <property type="entry name" value="Gcn5-rel_NAT"/>
</dbReference>
<dbReference type="PROSITE" id="PS51729">
    <property type="entry name" value="GNAT_YJDJ"/>
    <property type="match status" value="1"/>
</dbReference>
<dbReference type="InterPro" id="IPR016181">
    <property type="entry name" value="Acyl_CoA_acyltransferase"/>
</dbReference>
<evidence type="ECO:0000256" key="1">
    <source>
        <dbReference type="SAM" id="MobiDB-lite"/>
    </source>
</evidence>
<dbReference type="Pfam" id="PF14542">
    <property type="entry name" value="Acetyltransf_CG"/>
    <property type="match status" value="1"/>
</dbReference>
<dbReference type="Gene3D" id="3.40.630.30">
    <property type="match status" value="1"/>
</dbReference>
<dbReference type="InterPro" id="IPR031165">
    <property type="entry name" value="GNAT_YJDJ"/>
</dbReference>
<evidence type="ECO:0000259" key="2">
    <source>
        <dbReference type="PROSITE" id="PS51729"/>
    </source>
</evidence>
<feature type="domain" description="N-acetyltransferase" evidence="2">
    <location>
        <begin position="51"/>
        <end position="137"/>
    </location>
</feature>